<evidence type="ECO:0000256" key="1">
    <source>
        <dbReference type="ARBA" id="ARBA00022598"/>
    </source>
</evidence>
<comment type="caution">
    <text evidence="6">The sequence shown here is derived from an EMBL/GenBank/DDBJ whole genome shotgun (WGS) entry which is preliminary data.</text>
</comment>
<evidence type="ECO:0000313" key="7">
    <source>
        <dbReference type="Proteomes" id="UP001219518"/>
    </source>
</evidence>
<proteinExistence type="predicted"/>
<dbReference type="GO" id="GO:0005524">
    <property type="term" value="F:ATP binding"/>
    <property type="evidence" value="ECO:0007669"/>
    <property type="project" value="UniProtKB-KW"/>
</dbReference>
<dbReference type="Pfam" id="PF02934">
    <property type="entry name" value="GatB_N"/>
    <property type="match status" value="1"/>
</dbReference>
<reference evidence="6" key="2">
    <citation type="journal article" date="2023" name="BMC Genomics">
        <title>Pest status, molecular evolution, and epigenetic factors derived from the genome assembly of Frankliniella fusca, a thysanopteran phytovirus vector.</title>
        <authorList>
            <person name="Catto M.A."/>
            <person name="Labadie P.E."/>
            <person name="Jacobson A.L."/>
            <person name="Kennedy G.G."/>
            <person name="Srinivasan R."/>
            <person name="Hunt B.G."/>
        </authorList>
    </citation>
    <scope>NUCLEOTIDE SEQUENCE</scope>
    <source>
        <strain evidence="6">PL_HMW_Pooled</strain>
    </source>
</reference>
<dbReference type="Proteomes" id="UP001219518">
    <property type="component" value="Unassembled WGS sequence"/>
</dbReference>
<dbReference type="AlphaFoldDB" id="A0AAE1H2A6"/>
<reference evidence="6" key="1">
    <citation type="submission" date="2021-07" db="EMBL/GenBank/DDBJ databases">
        <authorList>
            <person name="Catto M.A."/>
            <person name="Jacobson A."/>
            <person name="Kennedy G."/>
            <person name="Labadie P."/>
            <person name="Hunt B.G."/>
            <person name="Srinivasan R."/>
        </authorList>
    </citation>
    <scope>NUCLEOTIDE SEQUENCE</scope>
    <source>
        <strain evidence="6">PL_HMW_Pooled</strain>
        <tissue evidence="6">Head</tissue>
    </source>
</reference>
<keyword evidence="7" id="KW-1185">Reference proteome</keyword>
<feature type="domain" description="Aspartyl/Glutamyl-tRNA(Gln) amidotransferase subunit B/E catalytic" evidence="5">
    <location>
        <begin position="38"/>
        <end position="173"/>
    </location>
</feature>
<accession>A0AAE1H2A6</accession>
<name>A0AAE1H2A6_9NEOP</name>
<keyword evidence="3" id="KW-0067">ATP-binding</keyword>
<dbReference type="GO" id="GO:0005739">
    <property type="term" value="C:mitochondrion"/>
    <property type="evidence" value="ECO:0007669"/>
    <property type="project" value="TreeGrafter"/>
</dbReference>
<gene>
    <name evidence="6" type="ORF">KUF71_022677</name>
</gene>
<sequence length="175" mass="19291">MNFGTRILIPSEINHCVGASKSLGRVYSTAKNTEWKPVVGLEIHAQIQSVSKLFSGAGTDFQSSTNRSVALFDAAFPGTLPVLNKQCVKAGVLTALALSCDLNPVSSFDRKHYFYSDLPAGYQITQQRHPLARNGHLKFIVYKGGKGARLYETISQIHQIQLEQDSGRSLHDEDR</sequence>
<dbReference type="GO" id="GO:0050567">
    <property type="term" value="F:glutaminyl-tRNA synthase (glutamine-hydrolyzing) activity"/>
    <property type="evidence" value="ECO:0007669"/>
    <property type="project" value="TreeGrafter"/>
</dbReference>
<evidence type="ECO:0000256" key="2">
    <source>
        <dbReference type="ARBA" id="ARBA00022741"/>
    </source>
</evidence>
<dbReference type="PANTHER" id="PTHR11659">
    <property type="entry name" value="GLUTAMYL-TRNA GLN AMIDOTRANSFERASE SUBUNIT B MITOCHONDRIAL AND PROKARYOTIC PET112-RELATED"/>
    <property type="match status" value="1"/>
</dbReference>
<organism evidence="6 7">
    <name type="scientific">Frankliniella fusca</name>
    <dbReference type="NCBI Taxonomy" id="407009"/>
    <lineage>
        <taxon>Eukaryota</taxon>
        <taxon>Metazoa</taxon>
        <taxon>Ecdysozoa</taxon>
        <taxon>Arthropoda</taxon>
        <taxon>Hexapoda</taxon>
        <taxon>Insecta</taxon>
        <taxon>Pterygota</taxon>
        <taxon>Neoptera</taxon>
        <taxon>Paraneoptera</taxon>
        <taxon>Thysanoptera</taxon>
        <taxon>Terebrantia</taxon>
        <taxon>Thripoidea</taxon>
        <taxon>Thripidae</taxon>
        <taxon>Frankliniella</taxon>
    </lineage>
</organism>
<dbReference type="InterPro" id="IPR017959">
    <property type="entry name" value="Asn/Gln-tRNA_amidoTrfase_suB/E"/>
</dbReference>
<dbReference type="EMBL" id="JAHWGI010000312">
    <property type="protein sequence ID" value="KAK3913223.1"/>
    <property type="molecule type" value="Genomic_DNA"/>
</dbReference>
<evidence type="ECO:0000256" key="3">
    <source>
        <dbReference type="ARBA" id="ARBA00022840"/>
    </source>
</evidence>
<dbReference type="InterPro" id="IPR014746">
    <property type="entry name" value="Gln_synth/guanido_kin_cat_dom"/>
</dbReference>
<dbReference type="GO" id="GO:0032543">
    <property type="term" value="P:mitochondrial translation"/>
    <property type="evidence" value="ECO:0007669"/>
    <property type="project" value="TreeGrafter"/>
</dbReference>
<protein>
    <submittedName>
        <fullName evidence="6">Glutamyl-tRNA(Gln) amidotransferase subunit B, mitochondrial</fullName>
    </submittedName>
</protein>
<keyword evidence="1" id="KW-0436">Ligase</keyword>
<dbReference type="InterPro" id="IPR006075">
    <property type="entry name" value="Asn/Gln-tRNA_Trfase_suB/E_cat"/>
</dbReference>
<evidence type="ECO:0000259" key="5">
    <source>
        <dbReference type="Pfam" id="PF02934"/>
    </source>
</evidence>
<evidence type="ECO:0000313" key="6">
    <source>
        <dbReference type="EMBL" id="KAK3913223.1"/>
    </source>
</evidence>
<keyword evidence="4" id="KW-0648">Protein biosynthesis</keyword>
<evidence type="ECO:0000256" key="4">
    <source>
        <dbReference type="ARBA" id="ARBA00022917"/>
    </source>
</evidence>
<keyword evidence="2" id="KW-0547">Nucleotide-binding</keyword>
<dbReference type="GO" id="GO:0070681">
    <property type="term" value="P:glutaminyl-tRNAGln biosynthesis via transamidation"/>
    <property type="evidence" value="ECO:0007669"/>
    <property type="project" value="TreeGrafter"/>
</dbReference>
<dbReference type="GO" id="GO:0030956">
    <property type="term" value="C:glutamyl-tRNA(Gln) amidotransferase complex"/>
    <property type="evidence" value="ECO:0007669"/>
    <property type="project" value="TreeGrafter"/>
</dbReference>
<dbReference type="SUPFAM" id="SSF55931">
    <property type="entry name" value="Glutamine synthetase/guanido kinase"/>
    <property type="match status" value="1"/>
</dbReference>
<dbReference type="PANTHER" id="PTHR11659:SF0">
    <property type="entry name" value="GLUTAMYL-TRNA(GLN) AMIDOTRANSFERASE SUBUNIT B, MITOCHONDRIAL"/>
    <property type="match status" value="1"/>
</dbReference>